<name>A0A1X0QFH2_9MICR</name>
<evidence type="ECO:0000313" key="2">
    <source>
        <dbReference type="EMBL" id="ORD98529.1"/>
    </source>
</evidence>
<organism evidence="2 3">
    <name type="scientific">Hepatospora eriocheir</name>
    <dbReference type="NCBI Taxonomy" id="1081669"/>
    <lineage>
        <taxon>Eukaryota</taxon>
        <taxon>Fungi</taxon>
        <taxon>Fungi incertae sedis</taxon>
        <taxon>Microsporidia</taxon>
        <taxon>Hepatosporidae</taxon>
        <taxon>Hepatospora</taxon>
    </lineage>
</organism>
<reference evidence="2 3" key="1">
    <citation type="journal article" date="2017" name="Environ. Microbiol.">
        <title>Decay of the glycolytic pathway and adaptation to intranuclear parasitism within Enterocytozoonidae microsporidia.</title>
        <authorList>
            <person name="Wiredu Boakye D."/>
            <person name="Jaroenlak P."/>
            <person name="Prachumwat A."/>
            <person name="Williams T.A."/>
            <person name="Bateman K.S."/>
            <person name="Itsathitphaisarn O."/>
            <person name="Sritunyalucksana K."/>
            <person name="Paszkiewicz K.H."/>
            <person name="Moore K.A."/>
            <person name="Stentiford G.D."/>
            <person name="Williams B.A."/>
        </authorList>
    </citation>
    <scope>NUCLEOTIDE SEQUENCE [LARGE SCALE GENOMIC DNA]</scope>
    <source>
        <strain evidence="3">canceri</strain>
    </source>
</reference>
<evidence type="ECO:0000256" key="1">
    <source>
        <dbReference type="SAM" id="MobiDB-lite"/>
    </source>
</evidence>
<sequence>MKDFKYKSERDRSSNLNSRRDKTPDRGRESIYKSGRDVEREVIRFSVNIPDLVDKLGVEVFKLKKDDFRSVQEWKKKMLNLESITSYTRSKYVKILRYVTDVELQSHLDEDDTSYTFKDEIDEIVRQFYTPIRIEKIEYLMDNAREERSKSIVNIIHI</sequence>
<dbReference type="VEuPathDB" id="MicrosporidiaDB:A0H76_2325"/>
<feature type="region of interest" description="Disordered" evidence="1">
    <location>
        <begin position="1"/>
        <end position="30"/>
    </location>
</feature>
<gene>
    <name evidence="2" type="ORF">A0H76_2325</name>
</gene>
<evidence type="ECO:0000313" key="3">
    <source>
        <dbReference type="Proteomes" id="UP000192501"/>
    </source>
</evidence>
<dbReference type="AlphaFoldDB" id="A0A1X0QFH2"/>
<accession>A0A1X0QFH2</accession>
<proteinExistence type="predicted"/>
<dbReference type="Proteomes" id="UP000192501">
    <property type="component" value="Unassembled WGS sequence"/>
</dbReference>
<protein>
    <submittedName>
        <fullName evidence="2">Uncharacterized protein</fullName>
    </submittedName>
</protein>
<dbReference type="EMBL" id="LTAI01000613">
    <property type="protein sequence ID" value="ORD98529.1"/>
    <property type="molecule type" value="Genomic_DNA"/>
</dbReference>
<comment type="caution">
    <text evidence="2">The sequence shown here is derived from an EMBL/GenBank/DDBJ whole genome shotgun (WGS) entry which is preliminary data.</text>
</comment>